<gene>
    <name evidence="3" type="ORF">niasHS_009527</name>
</gene>
<reference evidence="3 4" key="1">
    <citation type="submission" date="2024-10" db="EMBL/GenBank/DDBJ databases">
        <authorList>
            <person name="Kim D."/>
        </authorList>
    </citation>
    <scope>NUCLEOTIDE SEQUENCE [LARGE SCALE GENOMIC DNA]</scope>
    <source>
        <strain evidence="3">Taebaek</strain>
    </source>
</reference>
<dbReference type="Proteomes" id="UP001620645">
    <property type="component" value="Unassembled WGS sequence"/>
</dbReference>
<sequence>MEDFALRCLRYIDQNARKLLNSVAFLQIHQDLLCVILERDQLRSSEIEIWNAALRWADEQCRQNAIECSAENRREKLGSALFNIRLPLISKEEFTESIGIIGPKQRILQQRRGQGIDGSKQRIVQFSPASKPENSPLITFKTFVCRDNKSANREGNRKANKFAFGQKKGGIGTKKGNKERCQHKHSAVKEAPTRNASDNKRRPLFTKNFVPQLKSKELPIKISKNAGSSEVNKQRLVQVQLKVGRFEQEKMGMKNGKAMKRIWRRKNVGQLRKEPDGGMLEEGKPAHAELATTDQMPNELERQGTPFSWRVGMC</sequence>
<dbReference type="PANTHER" id="PTHR45774:SF3">
    <property type="entry name" value="BTB (POZ) DOMAIN-CONTAINING 2B-RELATED"/>
    <property type="match status" value="1"/>
</dbReference>
<dbReference type="AlphaFoldDB" id="A0ABD2J6E2"/>
<feature type="domain" description="BACK" evidence="2">
    <location>
        <begin position="2"/>
        <end position="99"/>
    </location>
</feature>
<evidence type="ECO:0000313" key="3">
    <source>
        <dbReference type="EMBL" id="KAL3085778.1"/>
    </source>
</evidence>
<organism evidence="3 4">
    <name type="scientific">Heterodera schachtii</name>
    <name type="common">Sugarbeet cyst nematode worm</name>
    <name type="synonym">Tylenchus schachtii</name>
    <dbReference type="NCBI Taxonomy" id="97005"/>
    <lineage>
        <taxon>Eukaryota</taxon>
        <taxon>Metazoa</taxon>
        <taxon>Ecdysozoa</taxon>
        <taxon>Nematoda</taxon>
        <taxon>Chromadorea</taxon>
        <taxon>Rhabditida</taxon>
        <taxon>Tylenchina</taxon>
        <taxon>Tylenchomorpha</taxon>
        <taxon>Tylenchoidea</taxon>
        <taxon>Heteroderidae</taxon>
        <taxon>Heteroderinae</taxon>
        <taxon>Heterodera</taxon>
    </lineage>
</organism>
<dbReference type="Pfam" id="PF07707">
    <property type="entry name" value="BACK"/>
    <property type="match status" value="1"/>
</dbReference>
<evidence type="ECO:0000259" key="2">
    <source>
        <dbReference type="SMART" id="SM00875"/>
    </source>
</evidence>
<feature type="compositionally biased region" description="Basic residues" evidence="1">
    <location>
        <begin position="175"/>
        <end position="186"/>
    </location>
</feature>
<comment type="caution">
    <text evidence="3">The sequence shown here is derived from an EMBL/GenBank/DDBJ whole genome shotgun (WGS) entry which is preliminary data.</text>
</comment>
<dbReference type="EMBL" id="JBICCN010000221">
    <property type="protein sequence ID" value="KAL3085778.1"/>
    <property type="molecule type" value="Genomic_DNA"/>
</dbReference>
<protein>
    <recommendedName>
        <fullName evidence="2">BACK domain-containing protein</fullName>
    </recommendedName>
</protein>
<keyword evidence="4" id="KW-1185">Reference proteome</keyword>
<feature type="compositionally biased region" description="Basic and acidic residues" evidence="1">
    <location>
        <begin position="187"/>
        <end position="201"/>
    </location>
</feature>
<name>A0ABD2J6E2_HETSC</name>
<feature type="region of interest" description="Disordered" evidence="1">
    <location>
        <begin position="166"/>
        <end position="201"/>
    </location>
</feature>
<dbReference type="PANTHER" id="PTHR45774">
    <property type="entry name" value="BTB/POZ DOMAIN-CONTAINING"/>
    <property type="match status" value="1"/>
</dbReference>
<proteinExistence type="predicted"/>
<accession>A0ABD2J6E2</accession>
<dbReference type="Gene3D" id="1.25.40.420">
    <property type="match status" value="1"/>
</dbReference>
<evidence type="ECO:0000256" key="1">
    <source>
        <dbReference type="SAM" id="MobiDB-lite"/>
    </source>
</evidence>
<dbReference type="InterPro" id="IPR011705">
    <property type="entry name" value="BACK"/>
</dbReference>
<evidence type="ECO:0000313" key="4">
    <source>
        <dbReference type="Proteomes" id="UP001620645"/>
    </source>
</evidence>
<dbReference type="SMART" id="SM00875">
    <property type="entry name" value="BACK"/>
    <property type="match status" value="1"/>
</dbReference>